<dbReference type="GO" id="GO:0005634">
    <property type="term" value="C:nucleus"/>
    <property type="evidence" value="ECO:0007669"/>
    <property type="project" value="TreeGrafter"/>
</dbReference>
<dbReference type="AlphaFoldDB" id="A0AAV1E1S0"/>
<dbReference type="PANTHER" id="PTHR23108">
    <property type="entry name" value="METHYLTRANSFERASE-RELATED"/>
    <property type="match status" value="1"/>
</dbReference>
<dbReference type="InterPro" id="IPR038899">
    <property type="entry name" value="METTL22"/>
</dbReference>
<evidence type="ECO:0000313" key="2">
    <source>
        <dbReference type="EMBL" id="CAI9114110.1"/>
    </source>
</evidence>
<feature type="region of interest" description="Disordered" evidence="1">
    <location>
        <begin position="1"/>
        <end position="27"/>
    </location>
</feature>
<dbReference type="EMBL" id="OX459124">
    <property type="protein sequence ID" value="CAI9114110.1"/>
    <property type="molecule type" value="Genomic_DNA"/>
</dbReference>
<evidence type="ECO:0000256" key="1">
    <source>
        <dbReference type="SAM" id="MobiDB-lite"/>
    </source>
</evidence>
<gene>
    <name evidence="2" type="ORF">OLC1_LOCUS20959</name>
</gene>
<protein>
    <submittedName>
        <fullName evidence="2">OLC1v1014752C1</fullName>
    </submittedName>
</protein>
<dbReference type="GO" id="GO:0008276">
    <property type="term" value="F:protein methyltransferase activity"/>
    <property type="evidence" value="ECO:0007669"/>
    <property type="project" value="InterPro"/>
</dbReference>
<accession>A0AAV1E1S0</accession>
<dbReference type="InterPro" id="IPR019410">
    <property type="entry name" value="Methyltransf_16"/>
</dbReference>
<organism evidence="2 3">
    <name type="scientific">Oldenlandia corymbosa var. corymbosa</name>
    <dbReference type="NCBI Taxonomy" id="529605"/>
    <lineage>
        <taxon>Eukaryota</taxon>
        <taxon>Viridiplantae</taxon>
        <taxon>Streptophyta</taxon>
        <taxon>Embryophyta</taxon>
        <taxon>Tracheophyta</taxon>
        <taxon>Spermatophyta</taxon>
        <taxon>Magnoliopsida</taxon>
        <taxon>eudicotyledons</taxon>
        <taxon>Gunneridae</taxon>
        <taxon>Pentapetalae</taxon>
        <taxon>asterids</taxon>
        <taxon>lamiids</taxon>
        <taxon>Gentianales</taxon>
        <taxon>Rubiaceae</taxon>
        <taxon>Rubioideae</taxon>
        <taxon>Spermacoceae</taxon>
        <taxon>Hedyotis-Oldenlandia complex</taxon>
        <taxon>Oldenlandia</taxon>
    </lineage>
</organism>
<name>A0AAV1E1S0_OLDCO</name>
<reference evidence="2" key="1">
    <citation type="submission" date="2023-03" db="EMBL/GenBank/DDBJ databases">
        <authorList>
            <person name="Julca I."/>
        </authorList>
    </citation>
    <scope>NUCLEOTIDE SEQUENCE</scope>
</reference>
<sequence length="348" mass="38976">MDDEMPPEDSPGSSGQSVEEEEVMSEVHLGCPPGLSGPFMSNFTVSIPPSIKDETIWRGYSYVGDDSASTSKGYELDEDGDLILTRRNQLHRNQFVVTIRHNITSSIPRVGVQVWKAELVLADFVLHKMFTSQEFDGVVAVELGAGTGLVGLLLARAARTVFITDHGEEILDNCIKNVHANAGLLYPSVSVYVRELDWNCPWPPQMVEGSESAKSYNWTNSEVEEFQEASLLLAADVIYSDELTTAFFSTVGRIMSHQPEKVLYLALEKRYNFSLDDLDVVANGYSHFRSYVSEEDSEDLQNSSTLGFTGKRVDLGQIPQYVRGYERGNDVELWQIKYEKNKCFDLVL</sequence>
<dbReference type="Proteomes" id="UP001161247">
    <property type="component" value="Chromosome 7"/>
</dbReference>
<dbReference type="Gene3D" id="3.40.50.150">
    <property type="entry name" value="Vaccinia Virus protein VP39"/>
    <property type="match status" value="1"/>
</dbReference>
<evidence type="ECO:0000313" key="3">
    <source>
        <dbReference type="Proteomes" id="UP001161247"/>
    </source>
</evidence>
<dbReference type="SUPFAM" id="SSF53335">
    <property type="entry name" value="S-adenosyl-L-methionine-dependent methyltransferases"/>
    <property type="match status" value="1"/>
</dbReference>
<proteinExistence type="predicted"/>
<keyword evidence="3" id="KW-1185">Reference proteome</keyword>
<dbReference type="Pfam" id="PF10294">
    <property type="entry name" value="Methyltransf_16"/>
    <property type="match status" value="1"/>
</dbReference>
<dbReference type="PANTHER" id="PTHR23108:SF0">
    <property type="entry name" value="METHYLTRANSFERASE-LIKE PROTEIN 22"/>
    <property type="match status" value="1"/>
</dbReference>
<dbReference type="InterPro" id="IPR029063">
    <property type="entry name" value="SAM-dependent_MTases_sf"/>
</dbReference>